<feature type="compositionally biased region" description="Low complexity" evidence="2">
    <location>
        <begin position="310"/>
        <end position="342"/>
    </location>
</feature>
<sequence length="596" mass="67116">MAGHYFYDPRPFYGMNMSTNLLPLDELFHKYEPVPYWMDQRMASMSYPDYHPGQVKQVMTRGPEVQQFLPYNRPELAVRDDIYTDTYKRSPHFTGFGPYPEMRQTRMTQDDTYLHSMTPQYMTPQSQFPHQGIVPQRGYGAMAEMPMPMPMGYMGNVNGGQQQYMRQGEMVPTHGHMNNQNFPNQSYNGGEQMGVTSKGNKNHGSNNNNNGSSNNNNSKSYNNDDSYGTKSNKKTSYNNNDDDYSNKTSNNNNNNNSKQGMYNDDYGYGNKTSNNNNNNNSKQGMYNDDYGYGNKTSNNNNKSKQEMYNDDYGYSNKSSSKKMYSNDDNYSNKSNNGNSNYGVGTKQSNSKQQQQRYTNDDSSSDDDEDEYGSGKGGGKWGSKPLLKHSKGDTYSHGKNYDNDMGSKKSGKGSGSYNQSYGGNNMVVYDSGKTQSGQKHGSHSKSSSKMSSYRNGEDSSSDEDDSYAYTKKASKSGQQNQGITKVQHSHGHGGKEQSTRGFDSHVQSYGQQPKHSLFQSQSKSLELKVPICCDNCEKKVTASLEYVPGVESVLCDQWQKKVIVYGNVKPDVVLKRVKKVKKGAELWQQGPKRVPVY</sequence>
<organism evidence="4 5">
    <name type="scientific">Ceratodon purpureus</name>
    <name type="common">Fire moss</name>
    <name type="synonym">Dicranum purpureum</name>
    <dbReference type="NCBI Taxonomy" id="3225"/>
    <lineage>
        <taxon>Eukaryota</taxon>
        <taxon>Viridiplantae</taxon>
        <taxon>Streptophyta</taxon>
        <taxon>Embryophyta</taxon>
        <taxon>Bryophyta</taxon>
        <taxon>Bryophytina</taxon>
        <taxon>Bryopsida</taxon>
        <taxon>Dicranidae</taxon>
        <taxon>Pseudoditrichales</taxon>
        <taxon>Ditrichaceae</taxon>
        <taxon>Ceratodon</taxon>
    </lineage>
</organism>
<dbReference type="PROSITE" id="PS50846">
    <property type="entry name" value="HMA_2"/>
    <property type="match status" value="1"/>
</dbReference>
<feature type="compositionally biased region" description="Polar residues" evidence="2">
    <location>
        <begin position="176"/>
        <end position="189"/>
    </location>
</feature>
<feature type="compositionally biased region" description="Low complexity" evidence="2">
    <location>
        <begin position="246"/>
        <end position="258"/>
    </location>
</feature>
<evidence type="ECO:0000256" key="1">
    <source>
        <dbReference type="ARBA" id="ARBA00022723"/>
    </source>
</evidence>
<gene>
    <name evidence="4" type="ORF">KC19_8G137700</name>
</gene>
<feature type="compositionally biased region" description="Polar residues" evidence="2">
    <location>
        <begin position="345"/>
        <end position="357"/>
    </location>
</feature>
<dbReference type="PANTHER" id="PTHR22814:SF336">
    <property type="entry name" value="HEAVY METAL-ASSOCIATED ISOPRENYLATED PLANT PROTEIN 23"/>
    <property type="match status" value="1"/>
</dbReference>
<keyword evidence="5" id="KW-1185">Reference proteome</keyword>
<feature type="compositionally biased region" description="Low complexity" evidence="2">
    <location>
        <begin position="197"/>
        <end position="223"/>
    </location>
</feature>
<comment type="caution">
    <text evidence="4">The sequence shown here is derived from an EMBL/GenBank/DDBJ whole genome shotgun (WGS) entry which is preliminary data.</text>
</comment>
<dbReference type="EMBL" id="CM026429">
    <property type="protein sequence ID" value="KAG0564761.1"/>
    <property type="molecule type" value="Genomic_DNA"/>
</dbReference>
<evidence type="ECO:0000313" key="4">
    <source>
        <dbReference type="EMBL" id="KAG0564761.1"/>
    </source>
</evidence>
<evidence type="ECO:0000259" key="3">
    <source>
        <dbReference type="PROSITE" id="PS50846"/>
    </source>
</evidence>
<feature type="region of interest" description="Disordered" evidence="2">
    <location>
        <begin position="172"/>
        <end position="510"/>
    </location>
</feature>
<dbReference type="GO" id="GO:0046872">
    <property type="term" value="F:metal ion binding"/>
    <property type="evidence" value="ECO:0007669"/>
    <property type="project" value="UniProtKB-KW"/>
</dbReference>
<dbReference type="AlphaFoldDB" id="A0A8T0GYA0"/>
<dbReference type="CDD" id="cd00371">
    <property type="entry name" value="HMA"/>
    <property type="match status" value="1"/>
</dbReference>
<feature type="domain" description="HMA" evidence="3">
    <location>
        <begin position="521"/>
        <end position="584"/>
    </location>
</feature>
<feature type="compositionally biased region" description="Low complexity" evidence="2">
    <location>
        <begin position="434"/>
        <end position="451"/>
    </location>
</feature>
<protein>
    <recommendedName>
        <fullName evidence="3">HMA domain-containing protein</fullName>
    </recommendedName>
</protein>
<keyword evidence="1" id="KW-0479">Metal-binding</keyword>
<proteinExistence type="predicted"/>
<evidence type="ECO:0000256" key="2">
    <source>
        <dbReference type="SAM" id="MobiDB-lite"/>
    </source>
</evidence>
<feature type="compositionally biased region" description="Acidic residues" evidence="2">
    <location>
        <begin position="362"/>
        <end position="371"/>
    </location>
</feature>
<feature type="compositionally biased region" description="Low complexity" evidence="2">
    <location>
        <begin position="414"/>
        <end position="424"/>
    </location>
</feature>
<feature type="compositionally biased region" description="Polar residues" evidence="2">
    <location>
        <begin position="474"/>
        <end position="485"/>
    </location>
</feature>
<feature type="compositionally biased region" description="Basic and acidic residues" evidence="2">
    <location>
        <begin position="389"/>
        <end position="406"/>
    </location>
</feature>
<dbReference type="Proteomes" id="UP000822688">
    <property type="component" value="Chromosome 8"/>
</dbReference>
<reference evidence="4" key="1">
    <citation type="submission" date="2020-06" db="EMBL/GenBank/DDBJ databases">
        <title>WGS assembly of Ceratodon purpureus strain R40.</title>
        <authorList>
            <person name="Carey S.B."/>
            <person name="Jenkins J."/>
            <person name="Shu S."/>
            <person name="Lovell J.T."/>
            <person name="Sreedasyam A."/>
            <person name="Maumus F."/>
            <person name="Tiley G.P."/>
            <person name="Fernandez-Pozo N."/>
            <person name="Barry K."/>
            <person name="Chen C."/>
            <person name="Wang M."/>
            <person name="Lipzen A."/>
            <person name="Daum C."/>
            <person name="Saski C.A."/>
            <person name="Payton A.C."/>
            <person name="Mcbreen J.C."/>
            <person name="Conrad R.E."/>
            <person name="Kollar L.M."/>
            <person name="Olsson S."/>
            <person name="Huttunen S."/>
            <person name="Landis J.B."/>
            <person name="Wickett N.J."/>
            <person name="Johnson M.G."/>
            <person name="Rensing S.A."/>
            <person name="Grimwood J."/>
            <person name="Schmutz J."/>
            <person name="Mcdaniel S.F."/>
        </authorList>
    </citation>
    <scope>NUCLEOTIDE SEQUENCE</scope>
    <source>
        <strain evidence="4">R40</strain>
    </source>
</reference>
<dbReference type="InterPro" id="IPR006121">
    <property type="entry name" value="HMA_dom"/>
</dbReference>
<feature type="compositionally biased region" description="Polar residues" evidence="2">
    <location>
        <begin position="498"/>
        <end position="510"/>
    </location>
</feature>
<dbReference type="InterPro" id="IPR036163">
    <property type="entry name" value="HMA_dom_sf"/>
</dbReference>
<name>A0A8T0GYA0_CERPU</name>
<accession>A0A8T0GYA0</accession>
<dbReference type="SUPFAM" id="SSF55008">
    <property type="entry name" value="HMA, heavy metal-associated domain"/>
    <property type="match status" value="1"/>
</dbReference>
<evidence type="ECO:0000313" key="5">
    <source>
        <dbReference type="Proteomes" id="UP000822688"/>
    </source>
</evidence>
<dbReference type="Gene3D" id="3.30.70.100">
    <property type="match status" value="1"/>
</dbReference>
<dbReference type="PANTHER" id="PTHR22814">
    <property type="entry name" value="COPPER TRANSPORT PROTEIN ATOX1-RELATED"/>
    <property type="match status" value="1"/>
</dbReference>